<dbReference type="InterPro" id="IPR036397">
    <property type="entry name" value="RNaseH_sf"/>
</dbReference>
<accession>A0A0P7FYI0</accession>
<gene>
    <name evidence="2" type="ORF">SY89_03095</name>
</gene>
<organism evidence="2 3">
    <name type="scientific">Halolamina pelagica</name>
    <dbReference type="NCBI Taxonomy" id="699431"/>
    <lineage>
        <taxon>Archaea</taxon>
        <taxon>Methanobacteriati</taxon>
        <taxon>Methanobacteriota</taxon>
        <taxon>Stenosarchaea group</taxon>
        <taxon>Halobacteria</taxon>
        <taxon>Halobacteriales</taxon>
        <taxon>Haloferacaceae</taxon>
    </lineage>
</organism>
<proteinExistence type="predicted"/>
<feature type="domain" description="Tc1-like transposase DDE" evidence="1">
    <location>
        <begin position="3"/>
        <end position="55"/>
    </location>
</feature>
<evidence type="ECO:0000313" key="3">
    <source>
        <dbReference type="Proteomes" id="UP000050535"/>
    </source>
</evidence>
<comment type="caution">
    <text evidence="2">The sequence shown here is derived from an EMBL/GenBank/DDBJ whole genome shotgun (WGS) entry which is preliminary data.</text>
</comment>
<dbReference type="GO" id="GO:0003676">
    <property type="term" value="F:nucleic acid binding"/>
    <property type="evidence" value="ECO:0007669"/>
    <property type="project" value="InterPro"/>
</dbReference>
<dbReference type="Pfam" id="PF13358">
    <property type="entry name" value="DDE_3"/>
    <property type="match status" value="1"/>
</dbReference>
<dbReference type="Proteomes" id="UP000050535">
    <property type="component" value="Unassembled WGS sequence"/>
</dbReference>
<dbReference type="InterPro" id="IPR012337">
    <property type="entry name" value="RNaseH-like_sf"/>
</dbReference>
<dbReference type="SUPFAM" id="SSF53098">
    <property type="entry name" value="Ribonuclease H-like"/>
    <property type="match status" value="1"/>
</dbReference>
<reference evidence="3" key="1">
    <citation type="submission" date="2013-11" db="EMBL/GenBank/DDBJ databases">
        <authorList>
            <person name="Hoang H.T."/>
            <person name="Killian M.L."/>
            <person name="Madson D.M."/>
            <person name="Arruda P.H.E."/>
            <person name="Sun D."/>
            <person name="Schwartz K.J."/>
            <person name="Yoon K."/>
        </authorList>
    </citation>
    <scope>NUCLEOTIDE SEQUENCE [LARGE SCALE GENOMIC DNA]</scope>
    <source>
        <strain evidence="3">CDK2</strain>
    </source>
</reference>
<dbReference type="OrthoDB" id="195008at2157"/>
<protein>
    <recommendedName>
        <fullName evidence="1">Tc1-like transposase DDE domain-containing protein</fullName>
    </recommendedName>
</protein>
<dbReference type="Gene3D" id="3.30.420.10">
    <property type="entry name" value="Ribonuclease H-like superfamily/Ribonuclease H"/>
    <property type="match status" value="1"/>
</dbReference>
<sequence length="59" mass="6826">MADNYGSHPARFTQQWADELGIEFVFIPPHSPTLNGIEPFCKSLKREVSPEIYECEDHF</sequence>
<dbReference type="InterPro" id="IPR038717">
    <property type="entry name" value="Tc1-like_DDE_dom"/>
</dbReference>
<name>A0A0P7FYI0_9EURY</name>
<keyword evidence="3" id="KW-1185">Reference proteome</keyword>
<evidence type="ECO:0000313" key="2">
    <source>
        <dbReference type="EMBL" id="KPN32327.1"/>
    </source>
</evidence>
<evidence type="ECO:0000259" key="1">
    <source>
        <dbReference type="Pfam" id="PF13358"/>
    </source>
</evidence>
<dbReference type="EMBL" id="LGUC01000001">
    <property type="protein sequence ID" value="KPN32327.1"/>
    <property type="molecule type" value="Genomic_DNA"/>
</dbReference>
<dbReference type="AlphaFoldDB" id="A0A0P7FYI0"/>